<dbReference type="AlphaFoldDB" id="K1RK59"/>
<keyword evidence="4" id="KW-0472">Membrane</keyword>
<gene>
    <name evidence="5" type="ORF">CGI_10005592</name>
</gene>
<comment type="subcellular location">
    <subcellularLocation>
        <location evidence="1">Membrane</location>
        <topology evidence="1">Multi-pass membrane protein</topology>
    </subcellularLocation>
</comment>
<dbReference type="InParanoid" id="K1RK59"/>
<keyword evidence="3" id="KW-1133">Transmembrane helix</keyword>
<proteinExistence type="predicted"/>
<accession>K1RK59</accession>
<evidence type="ECO:0000256" key="4">
    <source>
        <dbReference type="ARBA" id="ARBA00023136"/>
    </source>
</evidence>
<organism evidence="5">
    <name type="scientific">Magallana gigas</name>
    <name type="common">Pacific oyster</name>
    <name type="synonym">Crassostrea gigas</name>
    <dbReference type="NCBI Taxonomy" id="29159"/>
    <lineage>
        <taxon>Eukaryota</taxon>
        <taxon>Metazoa</taxon>
        <taxon>Spiralia</taxon>
        <taxon>Lophotrochozoa</taxon>
        <taxon>Mollusca</taxon>
        <taxon>Bivalvia</taxon>
        <taxon>Autobranchia</taxon>
        <taxon>Pteriomorphia</taxon>
        <taxon>Ostreida</taxon>
        <taxon>Ostreoidea</taxon>
        <taxon>Ostreidae</taxon>
        <taxon>Magallana</taxon>
    </lineage>
</organism>
<evidence type="ECO:0000256" key="1">
    <source>
        <dbReference type="ARBA" id="ARBA00004141"/>
    </source>
</evidence>
<protein>
    <submittedName>
        <fullName evidence="5">Uncharacterized protein</fullName>
    </submittedName>
</protein>
<evidence type="ECO:0000313" key="5">
    <source>
        <dbReference type="EMBL" id="EKC34611.1"/>
    </source>
</evidence>
<dbReference type="InterPro" id="IPR018499">
    <property type="entry name" value="Tetraspanin/Peripherin"/>
</dbReference>
<keyword evidence="2" id="KW-0812">Transmembrane</keyword>
<dbReference type="GO" id="GO:0005886">
    <property type="term" value="C:plasma membrane"/>
    <property type="evidence" value="ECO:0007669"/>
    <property type="project" value="TreeGrafter"/>
</dbReference>
<sequence length="409" mass="44430">MTESTPSIIHCHFTGLEDNKKLIEQNNAVCLGTDTVVGDKFATIDTFISPSKHCDKALANAGRGENRVTDIRFYVSSKALNLILSRLKDGEHRSMLRKAISWNIKYTISDISTLFQLIGLALIAAGSLVVVGSDFIASALKAFEGIPAISNVVSGLAWALIGLGIFLVVMGVLGGCGACCSIKVFLIGYVVVMIILIVAEITFVALLFSDTMQCCGWNDYNDLPSVPQSCCKGFSEDILNAANPSSINAHTCTKLTPTFFNRGCYKAVIDLIEDNKPMTIGILVGLFVFQILCIVFAIWIVKDSSKINPMQCCGWNDYNDLPSVPQSCCKGFSEDILNAANPSSINAHTCTKLTPTFFNRGCYKAVIDLIEDNKPMTIGILVGLFVFQILCIVFAIWIVKDSSKINPVD</sequence>
<name>K1RK59_MAGGI</name>
<dbReference type="PRINTS" id="PR00259">
    <property type="entry name" value="TMFOUR"/>
</dbReference>
<reference evidence="5" key="1">
    <citation type="journal article" date="2012" name="Nature">
        <title>The oyster genome reveals stress adaptation and complexity of shell formation.</title>
        <authorList>
            <person name="Zhang G."/>
            <person name="Fang X."/>
            <person name="Guo X."/>
            <person name="Li L."/>
            <person name="Luo R."/>
            <person name="Xu F."/>
            <person name="Yang P."/>
            <person name="Zhang L."/>
            <person name="Wang X."/>
            <person name="Qi H."/>
            <person name="Xiong Z."/>
            <person name="Que H."/>
            <person name="Xie Y."/>
            <person name="Holland P.W."/>
            <person name="Paps J."/>
            <person name="Zhu Y."/>
            <person name="Wu F."/>
            <person name="Chen Y."/>
            <person name="Wang J."/>
            <person name="Peng C."/>
            <person name="Meng J."/>
            <person name="Yang L."/>
            <person name="Liu J."/>
            <person name="Wen B."/>
            <person name="Zhang N."/>
            <person name="Huang Z."/>
            <person name="Zhu Q."/>
            <person name="Feng Y."/>
            <person name="Mount A."/>
            <person name="Hedgecock D."/>
            <person name="Xu Z."/>
            <person name="Liu Y."/>
            <person name="Domazet-Loso T."/>
            <person name="Du Y."/>
            <person name="Sun X."/>
            <person name="Zhang S."/>
            <person name="Liu B."/>
            <person name="Cheng P."/>
            <person name="Jiang X."/>
            <person name="Li J."/>
            <person name="Fan D."/>
            <person name="Wang W."/>
            <person name="Fu W."/>
            <person name="Wang T."/>
            <person name="Wang B."/>
            <person name="Zhang J."/>
            <person name="Peng Z."/>
            <person name="Li Y."/>
            <person name="Li N."/>
            <person name="Wang J."/>
            <person name="Chen M."/>
            <person name="He Y."/>
            <person name="Tan F."/>
            <person name="Song X."/>
            <person name="Zheng Q."/>
            <person name="Huang R."/>
            <person name="Yang H."/>
            <person name="Du X."/>
            <person name="Chen L."/>
            <person name="Yang M."/>
            <person name="Gaffney P.M."/>
            <person name="Wang S."/>
            <person name="Luo L."/>
            <person name="She Z."/>
            <person name="Ming Y."/>
            <person name="Huang W."/>
            <person name="Zhang S."/>
            <person name="Huang B."/>
            <person name="Zhang Y."/>
            <person name="Qu T."/>
            <person name="Ni P."/>
            <person name="Miao G."/>
            <person name="Wang J."/>
            <person name="Wang Q."/>
            <person name="Steinberg C.E."/>
            <person name="Wang H."/>
            <person name="Li N."/>
            <person name="Qian L."/>
            <person name="Zhang G."/>
            <person name="Li Y."/>
            <person name="Yang H."/>
            <person name="Liu X."/>
            <person name="Wang J."/>
            <person name="Yin Y."/>
            <person name="Wang J."/>
        </authorList>
    </citation>
    <scope>NUCLEOTIDE SEQUENCE [LARGE SCALE GENOMIC DNA]</scope>
    <source>
        <strain evidence="5">05x7-T-G4-1.051#20</strain>
    </source>
</reference>
<dbReference type="Pfam" id="PF00335">
    <property type="entry name" value="Tetraspanin"/>
    <property type="match status" value="2"/>
</dbReference>
<dbReference type="InterPro" id="IPR008952">
    <property type="entry name" value="Tetraspanin_EC2_sf"/>
</dbReference>
<dbReference type="SUPFAM" id="SSF48652">
    <property type="entry name" value="Tetraspanin"/>
    <property type="match status" value="2"/>
</dbReference>
<dbReference type="PANTHER" id="PTHR19282:SF551">
    <property type="entry name" value="RE08073P-RELATED"/>
    <property type="match status" value="1"/>
</dbReference>
<dbReference type="EMBL" id="JH817314">
    <property type="protein sequence ID" value="EKC34611.1"/>
    <property type="molecule type" value="Genomic_DNA"/>
</dbReference>
<evidence type="ECO:0000256" key="3">
    <source>
        <dbReference type="ARBA" id="ARBA00022989"/>
    </source>
</evidence>
<evidence type="ECO:0000256" key="2">
    <source>
        <dbReference type="ARBA" id="ARBA00022692"/>
    </source>
</evidence>
<dbReference type="HOGENOM" id="CLU_673102_0_0_1"/>
<dbReference type="PANTHER" id="PTHR19282">
    <property type="entry name" value="TETRASPANIN"/>
    <property type="match status" value="1"/>
</dbReference>